<organism evidence="1 2">
    <name type="scientific">Xylaria curta</name>
    <dbReference type="NCBI Taxonomy" id="42375"/>
    <lineage>
        <taxon>Eukaryota</taxon>
        <taxon>Fungi</taxon>
        <taxon>Dikarya</taxon>
        <taxon>Ascomycota</taxon>
        <taxon>Pezizomycotina</taxon>
        <taxon>Sordariomycetes</taxon>
        <taxon>Xylariomycetidae</taxon>
        <taxon>Xylariales</taxon>
        <taxon>Xylariaceae</taxon>
        <taxon>Xylaria</taxon>
    </lineage>
</organism>
<proteinExistence type="predicted"/>
<keyword evidence="2" id="KW-1185">Reference proteome</keyword>
<accession>A0ACC1PLT8</accession>
<name>A0ACC1PLT8_9PEZI</name>
<reference evidence="1" key="1">
    <citation type="submission" date="2022-10" db="EMBL/GenBank/DDBJ databases">
        <title>Genome Sequence of Xylaria curta.</title>
        <authorList>
            <person name="Buettner E."/>
        </authorList>
    </citation>
    <scope>NUCLEOTIDE SEQUENCE</scope>
    <source>
        <strain evidence="1">Babe10</strain>
    </source>
</reference>
<evidence type="ECO:0000313" key="2">
    <source>
        <dbReference type="Proteomes" id="UP001143856"/>
    </source>
</evidence>
<dbReference type="EMBL" id="JAPDGR010000186">
    <property type="protein sequence ID" value="KAJ2994103.1"/>
    <property type="molecule type" value="Genomic_DNA"/>
</dbReference>
<protein>
    <submittedName>
        <fullName evidence="1">Uncharacterized protein</fullName>
    </submittedName>
</protein>
<dbReference type="Proteomes" id="UP001143856">
    <property type="component" value="Unassembled WGS sequence"/>
</dbReference>
<evidence type="ECO:0000313" key="1">
    <source>
        <dbReference type="EMBL" id="KAJ2994103.1"/>
    </source>
</evidence>
<sequence length="260" mass="28026">MAQTTVLITGATRGLGKALAERFLALPNHTVIAANRQPEGATSKALIDLPKGENSALIIIGYDAKAEQSAFDVAREIREVHGIEHLDIVVPNAAIATQFTLARDVQRAAILEHVEVNVLSVVSLFQATRDLLQKSSRPVFAPIGSRAGSLGRQPPVPNSAYGASKSMVFWYGVRINAEEDWLNTFVIDPAWVQTDMGNTAARNLGFKEATFSVDEVTDGVVQVLRTATKEKHGGRAVLYTELAYGYNADNESLSSAGFCN</sequence>
<comment type="caution">
    <text evidence="1">The sequence shown here is derived from an EMBL/GenBank/DDBJ whole genome shotgun (WGS) entry which is preliminary data.</text>
</comment>
<gene>
    <name evidence="1" type="ORF">NUW58_g1642</name>
</gene>